<feature type="transmembrane region" description="Helical" evidence="1">
    <location>
        <begin position="109"/>
        <end position="136"/>
    </location>
</feature>
<organism evidence="2 3">
    <name type="scientific">Elysia chlorotica</name>
    <name type="common">Eastern emerald elysia</name>
    <name type="synonym">Sea slug</name>
    <dbReference type="NCBI Taxonomy" id="188477"/>
    <lineage>
        <taxon>Eukaryota</taxon>
        <taxon>Metazoa</taxon>
        <taxon>Spiralia</taxon>
        <taxon>Lophotrochozoa</taxon>
        <taxon>Mollusca</taxon>
        <taxon>Gastropoda</taxon>
        <taxon>Heterobranchia</taxon>
        <taxon>Euthyneura</taxon>
        <taxon>Panpulmonata</taxon>
        <taxon>Sacoglossa</taxon>
        <taxon>Placobranchoidea</taxon>
        <taxon>Plakobranchidae</taxon>
        <taxon>Elysia</taxon>
    </lineage>
</organism>
<keyword evidence="1" id="KW-0472">Membrane</keyword>
<dbReference type="AlphaFoldDB" id="A0A433TQ91"/>
<evidence type="ECO:0000313" key="2">
    <source>
        <dbReference type="EMBL" id="RUS83734.1"/>
    </source>
</evidence>
<reference evidence="2 3" key="1">
    <citation type="submission" date="2019-01" db="EMBL/GenBank/DDBJ databases">
        <title>A draft genome assembly of the solar-powered sea slug Elysia chlorotica.</title>
        <authorList>
            <person name="Cai H."/>
            <person name="Li Q."/>
            <person name="Fang X."/>
            <person name="Li J."/>
            <person name="Curtis N.E."/>
            <person name="Altenburger A."/>
            <person name="Shibata T."/>
            <person name="Feng M."/>
            <person name="Maeda T."/>
            <person name="Schwartz J.A."/>
            <person name="Shigenobu S."/>
            <person name="Lundholm N."/>
            <person name="Nishiyama T."/>
            <person name="Yang H."/>
            <person name="Hasebe M."/>
            <person name="Li S."/>
            <person name="Pierce S.K."/>
            <person name="Wang J."/>
        </authorList>
    </citation>
    <scope>NUCLEOTIDE SEQUENCE [LARGE SCALE GENOMIC DNA]</scope>
    <source>
        <strain evidence="2">EC2010</strain>
        <tissue evidence="2">Whole organism of an adult</tissue>
    </source>
</reference>
<dbReference type="EMBL" id="RQTK01000232">
    <property type="protein sequence ID" value="RUS83734.1"/>
    <property type="molecule type" value="Genomic_DNA"/>
</dbReference>
<keyword evidence="1" id="KW-1133">Transmembrane helix</keyword>
<feature type="transmembrane region" description="Helical" evidence="1">
    <location>
        <begin position="68"/>
        <end position="89"/>
    </location>
</feature>
<feature type="transmembrane region" description="Helical" evidence="1">
    <location>
        <begin position="40"/>
        <end position="61"/>
    </location>
</feature>
<name>A0A433TQ91_ELYCH</name>
<comment type="caution">
    <text evidence="2">The sequence shown here is derived from an EMBL/GenBank/DDBJ whole genome shotgun (WGS) entry which is preliminary data.</text>
</comment>
<proteinExistence type="predicted"/>
<evidence type="ECO:0008006" key="4">
    <source>
        <dbReference type="Google" id="ProtNLM"/>
    </source>
</evidence>
<gene>
    <name evidence="2" type="ORF">EGW08_008485</name>
</gene>
<keyword evidence="1" id="KW-0812">Transmembrane</keyword>
<sequence length="140" mass="17511">MSNLMLFFLEYCLIFLCWLLWSFLFLPLYYIFFVRFSFDPFFIIFTWSVRLVYVFLIYVRFCFYTRLFILVCCPSFLFLLLWSCLFYPLSYTYCMDFSLFPCMPTIFRVFFRLLRVILIFSQISFYPRLFFLVYCLSFLF</sequence>
<evidence type="ECO:0000256" key="1">
    <source>
        <dbReference type="SAM" id="Phobius"/>
    </source>
</evidence>
<keyword evidence="3" id="KW-1185">Reference proteome</keyword>
<dbReference type="Proteomes" id="UP000271974">
    <property type="component" value="Unassembled WGS sequence"/>
</dbReference>
<accession>A0A433TQ91</accession>
<feature type="transmembrane region" description="Helical" evidence="1">
    <location>
        <begin position="12"/>
        <end position="34"/>
    </location>
</feature>
<evidence type="ECO:0000313" key="3">
    <source>
        <dbReference type="Proteomes" id="UP000271974"/>
    </source>
</evidence>
<protein>
    <recommendedName>
        <fullName evidence="4">TLC domain-containing protein</fullName>
    </recommendedName>
</protein>